<proteinExistence type="predicted"/>
<reference evidence="1 2" key="1">
    <citation type="journal article" date="2013" name="Sci. Rep.">
        <title>Extraordinary expansion of a Sorangium cellulosum genome from an alkaline milieu.</title>
        <authorList>
            <person name="Han K."/>
            <person name="Li Z.F."/>
            <person name="Peng R."/>
            <person name="Zhu L.P."/>
            <person name="Zhou T."/>
            <person name="Wang L.G."/>
            <person name="Li S.G."/>
            <person name="Zhang X.B."/>
            <person name="Hu W."/>
            <person name="Wu Z.H."/>
            <person name="Qin N."/>
            <person name="Li Y.Z."/>
        </authorList>
    </citation>
    <scope>NUCLEOTIDE SEQUENCE [LARGE SCALE GENOMIC DNA]</scope>
    <source>
        <strain evidence="1 2">So0157-2</strain>
    </source>
</reference>
<dbReference type="KEGG" id="scu:SCE1572_07425"/>
<dbReference type="EMBL" id="CP003969">
    <property type="protein sequence ID" value="AGP34350.1"/>
    <property type="molecule type" value="Genomic_DNA"/>
</dbReference>
<dbReference type="RefSeq" id="WP_020733474.1">
    <property type="nucleotide sequence ID" value="NC_021658.1"/>
</dbReference>
<evidence type="ECO:0000313" key="2">
    <source>
        <dbReference type="Proteomes" id="UP000014803"/>
    </source>
</evidence>
<dbReference type="STRING" id="1254432.SCE1572_07425"/>
<dbReference type="Proteomes" id="UP000014803">
    <property type="component" value="Chromosome"/>
</dbReference>
<dbReference type="AlphaFoldDB" id="S4XR65"/>
<dbReference type="HOGENOM" id="CLU_3140764_0_0_7"/>
<organism evidence="1 2">
    <name type="scientific">Sorangium cellulosum So0157-2</name>
    <dbReference type="NCBI Taxonomy" id="1254432"/>
    <lineage>
        <taxon>Bacteria</taxon>
        <taxon>Pseudomonadati</taxon>
        <taxon>Myxococcota</taxon>
        <taxon>Polyangia</taxon>
        <taxon>Polyangiales</taxon>
        <taxon>Polyangiaceae</taxon>
        <taxon>Sorangium</taxon>
    </lineage>
</organism>
<protein>
    <submittedName>
        <fullName evidence="1">Uncharacterized protein</fullName>
    </submittedName>
</protein>
<gene>
    <name evidence="1" type="ORF">SCE1572_07425</name>
</gene>
<name>S4XR65_SORCE</name>
<accession>S4XR65</accession>
<sequence length="49" mass="4797">MPTEGTVGGVSATLAVGREGACEATGGDQHAEPHLENDDVLCCEAPSGG</sequence>
<dbReference type="PATRIC" id="fig|1254432.3.peg.1656"/>
<evidence type="ECO:0000313" key="1">
    <source>
        <dbReference type="EMBL" id="AGP34350.1"/>
    </source>
</evidence>